<accession>A0A5E4RQ08</accession>
<evidence type="ECO:0000256" key="2">
    <source>
        <dbReference type="ARBA" id="ARBA00010219"/>
    </source>
</evidence>
<dbReference type="GO" id="GO:0005829">
    <property type="term" value="C:cytosol"/>
    <property type="evidence" value="ECO:0007669"/>
    <property type="project" value="TreeGrafter"/>
</dbReference>
<evidence type="ECO:0000256" key="3">
    <source>
        <dbReference type="ARBA" id="ARBA00013080"/>
    </source>
</evidence>
<evidence type="ECO:0000256" key="6">
    <source>
        <dbReference type="ARBA" id="ARBA00023154"/>
    </source>
</evidence>
<feature type="binding site" evidence="9">
    <location>
        <begin position="228"/>
        <end position="229"/>
    </location>
    <ligand>
        <name>substrate</name>
    </ligand>
</feature>
<evidence type="ECO:0000256" key="8">
    <source>
        <dbReference type="ARBA" id="ARBA00051712"/>
    </source>
</evidence>
<feature type="binding site" evidence="9">
    <location>
        <position position="77"/>
    </location>
    <ligand>
        <name>substrate</name>
    </ligand>
</feature>
<feature type="binding site" evidence="9">
    <location>
        <begin position="238"/>
        <end position="239"/>
    </location>
    <ligand>
        <name>substrate</name>
    </ligand>
</feature>
<evidence type="ECO:0000256" key="5">
    <source>
        <dbReference type="ARBA" id="ARBA00022605"/>
    </source>
</evidence>
<dbReference type="Proteomes" id="UP000334380">
    <property type="component" value="Unassembled WGS sequence"/>
</dbReference>
<dbReference type="GO" id="GO:0008837">
    <property type="term" value="F:diaminopimelate epimerase activity"/>
    <property type="evidence" value="ECO:0007669"/>
    <property type="project" value="UniProtKB-UniRule"/>
</dbReference>
<dbReference type="PANTHER" id="PTHR31689:SF0">
    <property type="entry name" value="DIAMINOPIMELATE EPIMERASE"/>
    <property type="match status" value="1"/>
</dbReference>
<comment type="subunit">
    <text evidence="9">Homodimer.</text>
</comment>
<evidence type="ECO:0000313" key="11">
    <source>
        <dbReference type="EMBL" id="VVD64149.1"/>
    </source>
</evidence>
<feature type="binding site" evidence="9">
    <location>
        <begin position="87"/>
        <end position="88"/>
    </location>
    <ligand>
        <name>substrate</name>
    </ligand>
</feature>
<feature type="binding site" evidence="9">
    <location>
        <position position="177"/>
    </location>
    <ligand>
        <name>substrate</name>
    </ligand>
</feature>
<dbReference type="EC" id="5.1.1.7" evidence="3 9"/>
<evidence type="ECO:0000256" key="9">
    <source>
        <dbReference type="HAMAP-Rule" id="MF_00197"/>
    </source>
</evidence>
<evidence type="ECO:0000256" key="10">
    <source>
        <dbReference type="PROSITE-ProRule" id="PRU10125"/>
    </source>
</evidence>
<proteinExistence type="inferred from homology"/>
<feature type="active site" description="Proton acceptor" evidence="9">
    <location>
        <position position="237"/>
    </location>
</feature>
<feature type="site" description="Could be important to modulate the pK values of the two catalytic cysteine residues" evidence="9">
    <location>
        <position position="179"/>
    </location>
</feature>
<gene>
    <name evidence="9 11" type="primary">dapF</name>
    <name evidence="11" type="ORF">PTE31013_00260</name>
</gene>
<comment type="pathway">
    <text evidence="1 9">Amino-acid biosynthesis; L-lysine biosynthesis via DAP pathway; DL-2,6-diaminopimelate from LL-2,6-diaminopimelate: step 1/1.</text>
</comment>
<dbReference type="NCBIfam" id="TIGR00652">
    <property type="entry name" value="DapF"/>
    <property type="match status" value="1"/>
</dbReference>
<dbReference type="InterPro" id="IPR001653">
    <property type="entry name" value="DAP_epimerase_DapF"/>
</dbReference>
<dbReference type="SUPFAM" id="SSF54506">
    <property type="entry name" value="Diaminopimelate epimerase-like"/>
    <property type="match status" value="1"/>
</dbReference>
<dbReference type="InterPro" id="IPR018510">
    <property type="entry name" value="DAP_epimerase_AS"/>
</dbReference>
<keyword evidence="7 9" id="KW-0413">Isomerase</keyword>
<dbReference type="FunFam" id="3.10.310.10:FF:000001">
    <property type="entry name" value="Diaminopimelate epimerase"/>
    <property type="match status" value="1"/>
</dbReference>
<comment type="catalytic activity">
    <reaction evidence="8 9">
        <text>(2S,6S)-2,6-diaminopimelate = meso-2,6-diaminopimelate</text>
        <dbReference type="Rhea" id="RHEA:15393"/>
        <dbReference type="ChEBI" id="CHEBI:57609"/>
        <dbReference type="ChEBI" id="CHEBI:57791"/>
        <dbReference type="EC" id="5.1.1.7"/>
    </reaction>
</comment>
<organism evidence="11 12">
    <name type="scientific">Pandoraea terrigena</name>
    <dbReference type="NCBI Taxonomy" id="2508292"/>
    <lineage>
        <taxon>Bacteria</taxon>
        <taxon>Pseudomonadati</taxon>
        <taxon>Pseudomonadota</taxon>
        <taxon>Betaproteobacteria</taxon>
        <taxon>Burkholderiales</taxon>
        <taxon>Burkholderiaceae</taxon>
        <taxon>Pandoraea</taxon>
    </lineage>
</organism>
<evidence type="ECO:0000256" key="1">
    <source>
        <dbReference type="ARBA" id="ARBA00005196"/>
    </source>
</evidence>
<dbReference type="GO" id="GO:0009089">
    <property type="term" value="P:lysine biosynthetic process via diaminopimelate"/>
    <property type="evidence" value="ECO:0007669"/>
    <property type="project" value="UniProtKB-UniRule"/>
</dbReference>
<keyword evidence="6 9" id="KW-0457">Lysine biosynthesis</keyword>
<evidence type="ECO:0000313" key="12">
    <source>
        <dbReference type="Proteomes" id="UP000334380"/>
    </source>
</evidence>
<feature type="active site" evidence="10">
    <location>
        <position position="86"/>
    </location>
</feature>
<feature type="binding site" evidence="9">
    <location>
        <position position="57"/>
    </location>
    <ligand>
        <name>substrate</name>
    </ligand>
</feature>
<protein>
    <recommendedName>
        <fullName evidence="3 9">Diaminopimelate epimerase</fullName>
        <shortName evidence="9">DAP epimerase</shortName>
        <ecNumber evidence="3 9">5.1.1.7</ecNumber>
    </recommendedName>
    <alternativeName>
        <fullName evidence="9">PLP-independent amino acid racemase</fullName>
    </alternativeName>
</protein>
<dbReference type="EMBL" id="CABPRU010000001">
    <property type="protein sequence ID" value="VVD64149.1"/>
    <property type="molecule type" value="Genomic_DNA"/>
</dbReference>
<evidence type="ECO:0000256" key="7">
    <source>
        <dbReference type="ARBA" id="ARBA00023235"/>
    </source>
</evidence>
<keyword evidence="4 9" id="KW-0963">Cytoplasm</keyword>
<keyword evidence="12" id="KW-1185">Reference proteome</keyword>
<feature type="binding site" evidence="9">
    <location>
        <position position="210"/>
    </location>
    <ligand>
        <name>substrate</name>
    </ligand>
</feature>
<name>A0A5E4RQ08_9BURK</name>
<reference evidence="11 12" key="1">
    <citation type="submission" date="2019-08" db="EMBL/GenBank/DDBJ databases">
        <authorList>
            <person name="Peeters C."/>
        </authorList>
    </citation>
    <scope>NUCLEOTIDE SEQUENCE [LARGE SCALE GENOMIC DNA]</scope>
    <source>
        <strain evidence="11 12">LMG 31013</strain>
    </source>
</reference>
<dbReference type="HAMAP" id="MF_00197">
    <property type="entry name" value="DAP_epimerase"/>
    <property type="match status" value="1"/>
</dbReference>
<dbReference type="AlphaFoldDB" id="A0A5E4RQ08"/>
<feature type="active site" description="Proton donor" evidence="9">
    <location>
        <position position="86"/>
    </location>
</feature>
<dbReference type="PROSITE" id="PS01326">
    <property type="entry name" value="DAP_EPIMERASE"/>
    <property type="match status" value="1"/>
</dbReference>
<feature type="binding site" evidence="9">
    <location>
        <position position="24"/>
    </location>
    <ligand>
        <name>substrate</name>
    </ligand>
</feature>
<comment type="subcellular location">
    <subcellularLocation>
        <location evidence="9">Cytoplasm</location>
    </subcellularLocation>
</comment>
<dbReference type="Gene3D" id="3.10.310.10">
    <property type="entry name" value="Diaminopimelate Epimerase, Chain A, domain 1"/>
    <property type="match status" value="2"/>
</dbReference>
<comment type="function">
    <text evidence="9">Catalyzes the stereoinversion of LL-2,6-diaminopimelate (L,L-DAP) to meso-diaminopimelate (meso-DAP), a precursor of L-lysine and an essential component of the bacterial peptidoglycan.</text>
</comment>
<sequence length="294" mass="31737">MRVDLLHYNSGMKLKFTKMQGAGNDFVVIDGISQTIDFAPEQWRALADRHFGVGADQLLLVERSMQPGVDFRYRIFNADGGEVEHCGNGARCFVKFVRDTGLTDKRSVRVEVQQGVITLTMRDDGQVSVDMGAPILTASDVPFDANGLAGRREGDDMLWPLDVAGKTTWISVVSMGNPHAVQVVEDVDTAPVETDGPQIERHARFPRRVNAGFLQVVDKHRARLRVYERGAGETLACGTGACAAAVAGIRRGLLAAPVAIETRGGTLTIDWDGASGPVIMTGPATTVFEGTIEI</sequence>
<dbReference type="PANTHER" id="PTHR31689">
    <property type="entry name" value="DIAMINOPIMELATE EPIMERASE, CHLOROPLASTIC"/>
    <property type="match status" value="1"/>
</dbReference>
<feature type="site" description="Could be important to modulate the pK values of the two catalytic cysteine residues" evidence="9">
    <location>
        <position position="228"/>
    </location>
</feature>
<comment type="similarity">
    <text evidence="2 9">Belongs to the diaminopimelate epimerase family.</text>
</comment>
<evidence type="ECO:0000256" key="4">
    <source>
        <dbReference type="ARBA" id="ARBA00022490"/>
    </source>
</evidence>
<dbReference type="Pfam" id="PF01678">
    <property type="entry name" value="DAP_epimerase"/>
    <property type="match status" value="2"/>
</dbReference>
<keyword evidence="5 9" id="KW-0028">Amino-acid biosynthesis</keyword>
<dbReference type="UniPathway" id="UPA00034">
    <property type="reaction ID" value="UER00025"/>
</dbReference>